<evidence type="ECO:0000256" key="2">
    <source>
        <dbReference type="ARBA" id="ARBA00022679"/>
    </source>
</evidence>
<dbReference type="AlphaFoldDB" id="A0A6J6DXD7"/>
<dbReference type="UniPathway" id="UPA00219"/>
<keyword evidence="2" id="KW-0808">Transferase</keyword>
<dbReference type="Pfam" id="PF03734">
    <property type="entry name" value="YkuD"/>
    <property type="match status" value="1"/>
</dbReference>
<evidence type="ECO:0000256" key="4">
    <source>
        <dbReference type="ARBA" id="ARBA00022984"/>
    </source>
</evidence>
<proteinExistence type="predicted"/>
<dbReference type="GO" id="GO:0071555">
    <property type="term" value="P:cell wall organization"/>
    <property type="evidence" value="ECO:0007669"/>
    <property type="project" value="UniProtKB-KW"/>
</dbReference>
<dbReference type="InterPro" id="IPR005490">
    <property type="entry name" value="LD_TPept_cat_dom"/>
</dbReference>
<dbReference type="PROSITE" id="PS52029">
    <property type="entry name" value="LD_TPASE"/>
    <property type="match status" value="1"/>
</dbReference>
<keyword evidence="4" id="KW-0573">Peptidoglycan synthesis</keyword>
<dbReference type="CDD" id="cd16913">
    <property type="entry name" value="YkuD_like"/>
    <property type="match status" value="1"/>
</dbReference>
<name>A0A6J6DXD7_9ZZZZ</name>
<evidence type="ECO:0000256" key="5">
    <source>
        <dbReference type="ARBA" id="ARBA00023316"/>
    </source>
</evidence>
<reference evidence="7" key="1">
    <citation type="submission" date="2020-05" db="EMBL/GenBank/DDBJ databases">
        <authorList>
            <person name="Chiriac C."/>
            <person name="Salcher M."/>
            <person name="Ghai R."/>
            <person name="Kavagutti S V."/>
        </authorList>
    </citation>
    <scope>NUCLEOTIDE SEQUENCE</scope>
</reference>
<evidence type="ECO:0000313" key="7">
    <source>
        <dbReference type="EMBL" id="CAB4568821.1"/>
    </source>
</evidence>
<keyword evidence="3" id="KW-0133">Cell shape</keyword>
<dbReference type="GO" id="GO:0008360">
    <property type="term" value="P:regulation of cell shape"/>
    <property type="evidence" value="ECO:0007669"/>
    <property type="project" value="UniProtKB-KW"/>
</dbReference>
<dbReference type="InterPro" id="IPR038063">
    <property type="entry name" value="Transpep_catalytic_dom"/>
</dbReference>
<keyword evidence="5" id="KW-0961">Cell wall biogenesis/degradation</keyword>
<evidence type="ECO:0000256" key="3">
    <source>
        <dbReference type="ARBA" id="ARBA00022960"/>
    </source>
</evidence>
<sequence length="198" mass="21368">MKPSTRIAAITLAITSFASSGVALAADGTDTTVPSSQETVAGSTLAPATTTTLPNLIAPPRNKIAIGFVKVVLSEQRVYAYNNRRRLIASFSASTGADDTTPVGRFYVFSKSAQAFYSPNPGERMKFMTRFTKGRQGDNIGFHGIPYRVTPKGDVPLYTPLGITPVSHGCVRLKVSDAKWLFQNMPIGAEVLVIRTRR</sequence>
<comment type="pathway">
    <text evidence="1">Cell wall biogenesis; peptidoglycan biosynthesis.</text>
</comment>
<dbReference type="Gene3D" id="2.40.440.10">
    <property type="entry name" value="L,D-transpeptidase catalytic domain-like"/>
    <property type="match status" value="1"/>
</dbReference>
<dbReference type="SUPFAM" id="SSF141523">
    <property type="entry name" value="L,D-transpeptidase catalytic domain-like"/>
    <property type="match status" value="1"/>
</dbReference>
<dbReference type="GO" id="GO:0016740">
    <property type="term" value="F:transferase activity"/>
    <property type="evidence" value="ECO:0007669"/>
    <property type="project" value="UniProtKB-KW"/>
</dbReference>
<evidence type="ECO:0000259" key="6">
    <source>
        <dbReference type="PROSITE" id="PS52029"/>
    </source>
</evidence>
<accession>A0A6J6DXD7</accession>
<dbReference type="GO" id="GO:0071972">
    <property type="term" value="F:peptidoglycan L,D-transpeptidase activity"/>
    <property type="evidence" value="ECO:0007669"/>
    <property type="project" value="TreeGrafter"/>
</dbReference>
<dbReference type="GO" id="GO:0005576">
    <property type="term" value="C:extracellular region"/>
    <property type="evidence" value="ECO:0007669"/>
    <property type="project" value="TreeGrafter"/>
</dbReference>
<protein>
    <submittedName>
        <fullName evidence="7">Unannotated protein</fullName>
    </submittedName>
</protein>
<dbReference type="PANTHER" id="PTHR30582">
    <property type="entry name" value="L,D-TRANSPEPTIDASE"/>
    <property type="match status" value="1"/>
</dbReference>
<feature type="domain" description="L,D-TPase catalytic" evidence="6">
    <location>
        <begin position="67"/>
        <end position="194"/>
    </location>
</feature>
<gene>
    <name evidence="7" type="ORF">UFOPK1619_00808</name>
</gene>
<dbReference type="PANTHER" id="PTHR30582:SF2">
    <property type="entry name" value="L,D-TRANSPEPTIDASE YCIB-RELATED"/>
    <property type="match status" value="1"/>
</dbReference>
<dbReference type="GO" id="GO:0018104">
    <property type="term" value="P:peptidoglycan-protein cross-linking"/>
    <property type="evidence" value="ECO:0007669"/>
    <property type="project" value="TreeGrafter"/>
</dbReference>
<dbReference type="InterPro" id="IPR050979">
    <property type="entry name" value="LD-transpeptidase"/>
</dbReference>
<dbReference type="EMBL" id="CAEZTI010000159">
    <property type="protein sequence ID" value="CAB4568821.1"/>
    <property type="molecule type" value="Genomic_DNA"/>
</dbReference>
<organism evidence="7">
    <name type="scientific">freshwater metagenome</name>
    <dbReference type="NCBI Taxonomy" id="449393"/>
    <lineage>
        <taxon>unclassified sequences</taxon>
        <taxon>metagenomes</taxon>
        <taxon>ecological metagenomes</taxon>
    </lineage>
</organism>
<evidence type="ECO:0000256" key="1">
    <source>
        <dbReference type="ARBA" id="ARBA00004752"/>
    </source>
</evidence>